<dbReference type="AlphaFoldDB" id="A0A0A9RRU4"/>
<evidence type="ECO:0000313" key="1">
    <source>
        <dbReference type="EMBL" id="JAD28210.1"/>
    </source>
</evidence>
<proteinExistence type="predicted"/>
<reference evidence="1" key="1">
    <citation type="submission" date="2014-09" db="EMBL/GenBank/DDBJ databases">
        <authorList>
            <person name="Magalhaes I.L.F."/>
            <person name="Oliveira U."/>
            <person name="Santos F.R."/>
            <person name="Vidigal T.H.D.A."/>
            <person name="Brescovit A.D."/>
            <person name="Santos A.J."/>
        </authorList>
    </citation>
    <scope>NUCLEOTIDE SEQUENCE</scope>
    <source>
        <tissue evidence="1">Shoot tissue taken approximately 20 cm above the soil surface</tissue>
    </source>
</reference>
<reference evidence="1" key="2">
    <citation type="journal article" date="2015" name="Data Brief">
        <title>Shoot transcriptome of the giant reed, Arundo donax.</title>
        <authorList>
            <person name="Barrero R.A."/>
            <person name="Guerrero F.D."/>
            <person name="Moolhuijzen P."/>
            <person name="Goolsby J.A."/>
            <person name="Tidwell J."/>
            <person name="Bellgard S.E."/>
            <person name="Bellgard M.I."/>
        </authorList>
    </citation>
    <scope>NUCLEOTIDE SEQUENCE</scope>
    <source>
        <tissue evidence="1">Shoot tissue taken approximately 20 cm above the soil surface</tissue>
    </source>
</reference>
<accession>A0A0A9RRU4</accession>
<organism evidence="1">
    <name type="scientific">Arundo donax</name>
    <name type="common">Giant reed</name>
    <name type="synonym">Donax arundinaceus</name>
    <dbReference type="NCBI Taxonomy" id="35708"/>
    <lineage>
        <taxon>Eukaryota</taxon>
        <taxon>Viridiplantae</taxon>
        <taxon>Streptophyta</taxon>
        <taxon>Embryophyta</taxon>
        <taxon>Tracheophyta</taxon>
        <taxon>Spermatophyta</taxon>
        <taxon>Magnoliopsida</taxon>
        <taxon>Liliopsida</taxon>
        <taxon>Poales</taxon>
        <taxon>Poaceae</taxon>
        <taxon>PACMAD clade</taxon>
        <taxon>Arundinoideae</taxon>
        <taxon>Arundineae</taxon>
        <taxon>Arundo</taxon>
    </lineage>
</organism>
<sequence length="44" mass="5288">MFHSLFYILIYSIHYILDFLFLVVLHSYSLGPLSTLWHLFVLSK</sequence>
<protein>
    <submittedName>
        <fullName evidence="1">Uncharacterized protein</fullName>
    </submittedName>
</protein>
<name>A0A0A9RRU4_ARUDO</name>
<dbReference type="EMBL" id="GBRH01269685">
    <property type="protein sequence ID" value="JAD28210.1"/>
    <property type="molecule type" value="Transcribed_RNA"/>
</dbReference>